<proteinExistence type="predicted"/>
<sequence length="326" mass="38530">MYALFIIYNNFNKLYFYNYFLYNNIMKDFNKLKQILNEPITINNLNRINDYFVRYLFSHDGNENIALNFINAVFKDLNFETFNKIEILNPFNISENYDEKESIVDIKATTETGITVLIEIQSRGNEDFIKRALYYWAYNYSSSLNRGSFYDGLKPTVSINITNFILTDEDKVHSCYVLKELNNNKILTDHCQLHFLELPKFNLKDISAIESLDNIHKEFISWIKFFKGEDMSILMKENTIFEEVEKKCLTFVNDSPVIDKYKKREVDTYFFNKSMELDIKKAKEEGIKEGIKENQILTAKNMKKENIDINIISKITGLSIQEIENL</sequence>
<evidence type="ECO:0000313" key="2">
    <source>
        <dbReference type="Proteomes" id="UP000001915"/>
    </source>
</evidence>
<dbReference type="STRING" id="526224.Bmur_2413"/>
<dbReference type="KEGG" id="brm:Bmur_2413"/>
<organism evidence="1 2">
    <name type="scientific">Brachyspira murdochii (strain ATCC 51284 / DSM 12563 / 56-150)</name>
    <name type="common">Serpulina murdochii</name>
    <dbReference type="NCBI Taxonomy" id="526224"/>
    <lineage>
        <taxon>Bacteria</taxon>
        <taxon>Pseudomonadati</taxon>
        <taxon>Spirochaetota</taxon>
        <taxon>Spirochaetia</taxon>
        <taxon>Brachyspirales</taxon>
        <taxon>Brachyspiraceae</taxon>
        <taxon>Brachyspira</taxon>
    </lineage>
</organism>
<name>D5U5K6_BRAM5</name>
<dbReference type="AlphaFoldDB" id="D5U5K6"/>
<reference evidence="1 2" key="1">
    <citation type="journal article" date="2010" name="Stand. Genomic Sci.">
        <title>Complete genome sequence of Brachyspira murdochii type strain (56-150).</title>
        <authorList>
            <person name="Pati A."/>
            <person name="Sikorski J."/>
            <person name="Gronow S."/>
            <person name="Munk C."/>
            <person name="Lapidus A."/>
            <person name="Copeland A."/>
            <person name="Glavina Del Tio T."/>
            <person name="Nolan M."/>
            <person name="Lucas S."/>
            <person name="Chen F."/>
            <person name="Tice H."/>
            <person name="Cheng J.F."/>
            <person name="Han C."/>
            <person name="Detter J.C."/>
            <person name="Bruce D."/>
            <person name="Tapia R."/>
            <person name="Goodwin L."/>
            <person name="Pitluck S."/>
            <person name="Liolios K."/>
            <person name="Ivanova N."/>
            <person name="Mavromatis K."/>
            <person name="Mikhailova N."/>
            <person name="Chen A."/>
            <person name="Palaniappan K."/>
            <person name="Land M."/>
            <person name="Hauser L."/>
            <person name="Chang Y.J."/>
            <person name="Jeffries C.D."/>
            <person name="Spring S."/>
            <person name="Rohde M."/>
            <person name="Goker M."/>
            <person name="Bristow J."/>
            <person name="Eisen J.A."/>
            <person name="Markowitz V."/>
            <person name="Hugenholtz P."/>
            <person name="Kyrpides N.C."/>
            <person name="Klenk H.P."/>
        </authorList>
    </citation>
    <scope>NUCLEOTIDE SEQUENCE [LARGE SCALE GENOMIC DNA]</scope>
    <source>
        <strain evidence="2">ATCC 51284 / DSM 12563 / 56-150</strain>
    </source>
</reference>
<dbReference type="PANTHER" id="PTHR41317">
    <property type="entry name" value="PD-(D_E)XK NUCLEASE FAMILY TRANSPOSASE"/>
    <property type="match status" value="1"/>
</dbReference>
<dbReference type="EMBL" id="CP001959">
    <property type="protein sequence ID" value="ADG72483.1"/>
    <property type="molecule type" value="Genomic_DNA"/>
</dbReference>
<dbReference type="HOGENOM" id="CLU_057504_0_0_12"/>
<protein>
    <recommendedName>
        <fullName evidence="3">ATPase</fullName>
    </recommendedName>
</protein>
<evidence type="ECO:0008006" key="3">
    <source>
        <dbReference type="Google" id="ProtNLM"/>
    </source>
</evidence>
<gene>
    <name evidence="1" type="ordered locus">Bmur_2413</name>
</gene>
<accession>D5U5K6</accession>
<dbReference type="Proteomes" id="UP000001915">
    <property type="component" value="Chromosome"/>
</dbReference>
<evidence type="ECO:0000313" key="1">
    <source>
        <dbReference type="EMBL" id="ADG72483.1"/>
    </source>
</evidence>
<dbReference type="NCBIfam" id="TIGR01784">
    <property type="entry name" value="T_den_put_tspse"/>
    <property type="match status" value="1"/>
</dbReference>
<dbReference type="PANTHER" id="PTHR41317:SF1">
    <property type="entry name" value="PD-(D_E)XK NUCLEASE FAMILY TRANSPOSASE"/>
    <property type="match status" value="1"/>
</dbReference>
<dbReference type="Pfam" id="PF12784">
    <property type="entry name" value="PDDEXK_2"/>
    <property type="match status" value="1"/>
</dbReference>
<dbReference type="InterPro" id="IPR010106">
    <property type="entry name" value="RpnA"/>
</dbReference>
<dbReference type="eggNOG" id="COG5464">
    <property type="taxonomic scope" value="Bacteria"/>
</dbReference>